<name>A0ABP9C605_9ACTN</name>
<dbReference type="InterPro" id="IPR000073">
    <property type="entry name" value="AB_hydrolase_1"/>
</dbReference>
<dbReference type="SUPFAM" id="SSF53474">
    <property type="entry name" value="alpha/beta-Hydrolases"/>
    <property type="match status" value="1"/>
</dbReference>
<evidence type="ECO:0000313" key="3">
    <source>
        <dbReference type="EMBL" id="GAA4804073.1"/>
    </source>
</evidence>
<dbReference type="RefSeq" id="WP_200174535.1">
    <property type="nucleotide sequence ID" value="NZ_BAABKQ010000001.1"/>
</dbReference>
<keyword evidence="1 3" id="KW-0378">Hydrolase</keyword>
<keyword evidence="4" id="KW-1185">Reference proteome</keyword>
<dbReference type="PANTHER" id="PTHR43329">
    <property type="entry name" value="EPOXIDE HYDROLASE"/>
    <property type="match status" value="1"/>
</dbReference>
<proteinExistence type="predicted"/>
<accession>A0ABP9C605</accession>
<comment type="caution">
    <text evidence="3">The sequence shown here is derived from an EMBL/GenBank/DDBJ whole genome shotgun (WGS) entry which is preliminary data.</text>
</comment>
<feature type="domain" description="AB hydrolase-1" evidence="2">
    <location>
        <begin position="35"/>
        <end position="273"/>
    </location>
</feature>
<dbReference type="InterPro" id="IPR029058">
    <property type="entry name" value="AB_hydrolase_fold"/>
</dbReference>
<dbReference type="EMBL" id="BAABKQ010000001">
    <property type="protein sequence ID" value="GAA4804073.1"/>
    <property type="molecule type" value="Genomic_DNA"/>
</dbReference>
<sequence length="286" mass="30934">MSETRTPAPFTEIRQVPVGEHTYDVALAGPEDGERVLLLHGFPESYDEWRAVAPPLAAAGLRVIAPDQRGYSPGARPPAVEDYRIDRLVADAAGILDHFGAGRAHVVGHDWGASVAWTLAAQRPERVATLTAVSVPHLAAFRSALKNDPDQRRKSQYMQVFREEGRAEAALLADGARRFRALFGGAVPAGLIDAHLRRLGTREGIVAALNWYRAMTPEMSKLPPVDVPTTYVWGTEDVALGRTGAEACGDHVTADYLFVPLDGTGHWVPEEAPARLAAEILARARG</sequence>
<dbReference type="InterPro" id="IPR000639">
    <property type="entry name" value="Epox_hydrolase-like"/>
</dbReference>
<organism evidence="3 4">
    <name type="scientific">Tomitella cavernea</name>
    <dbReference type="NCBI Taxonomy" id="1387982"/>
    <lineage>
        <taxon>Bacteria</taxon>
        <taxon>Bacillati</taxon>
        <taxon>Actinomycetota</taxon>
        <taxon>Actinomycetes</taxon>
        <taxon>Mycobacteriales</taxon>
        <taxon>Tomitella</taxon>
    </lineage>
</organism>
<dbReference type="Gene3D" id="3.40.50.1820">
    <property type="entry name" value="alpha/beta hydrolase"/>
    <property type="match status" value="1"/>
</dbReference>
<dbReference type="Pfam" id="PF00561">
    <property type="entry name" value="Abhydrolase_1"/>
    <property type="match status" value="1"/>
</dbReference>
<dbReference type="GO" id="GO:0016787">
    <property type="term" value="F:hydrolase activity"/>
    <property type="evidence" value="ECO:0007669"/>
    <property type="project" value="UniProtKB-KW"/>
</dbReference>
<dbReference type="PRINTS" id="PR00412">
    <property type="entry name" value="EPOXHYDRLASE"/>
</dbReference>
<gene>
    <name evidence="3" type="ORF">GCM10023353_03100</name>
</gene>
<evidence type="ECO:0000256" key="1">
    <source>
        <dbReference type="ARBA" id="ARBA00022801"/>
    </source>
</evidence>
<evidence type="ECO:0000313" key="4">
    <source>
        <dbReference type="Proteomes" id="UP001500839"/>
    </source>
</evidence>
<protein>
    <submittedName>
        <fullName evidence="3">Alpha/beta hydrolase</fullName>
    </submittedName>
</protein>
<dbReference type="PRINTS" id="PR00111">
    <property type="entry name" value="ABHYDROLASE"/>
</dbReference>
<dbReference type="Proteomes" id="UP001500839">
    <property type="component" value="Unassembled WGS sequence"/>
</dbReference>
<evidence type="ECO:0000259" key="2">
    <source>
        <dbReference type="Pfam" id="PF00561"/>
    </source>
</evidence>
<reference evidence="4" key="1">
    <citation type="journal article" date="2019" name="Int. J. Syst. Evol. Microbiol.">
        <title>The Global Catalogue of Microorganisms (GCM) 10K type strain sequencing project: providing services to taxonomists for standard genome sequencing and annotation.</title>
        <authorList>
            <consortium name="The Broad Institute Genomics Platform"/>
            <consortium name="The Broad Institute Genome Sequencing Center for Infectious Disease"/>
            <person name="Wu L."/>
            <person name="Ma J."/>
        </authorList>
    </citation>
    <scope>NUCLEOTIDE SEQUENCE [LARGE SCALE GENOMIC DNA]</scope>
    <source>
        <strain evidence="4">JCM 18542</strain>
    </source>
</reference>